<evidence type="ECO:0000256" key="3">
    <source>
        <dbReference type="SAM" id="Phobius"/>
    </source>
</evidence>
<evidence type="ECO:0000313" key="7">
    <source>
        <dbReference type="Proteomes" id="UP001642540"/>
    </source>
</evidence>
<accession>A0ABP1QS53</accession>
<feature type="chain" id="PRO_5046534138" description="ACB domain-containing protein" evidence="4">
    <location>
        <begin position="17"/>
        <end position="529"/>
    </location>
</feature>
<evidence type="ECO:0000256" key="2">
    <source>
        <dbReference type="SAM" id="MobiDB-lite"/>
    </source>
</evidence>
<evidence type="ECO:0000259" key="5">
    <source>
        <dbReference type="PROSITE" id="PS51228"/>
    </source>
</evidence>
<dbReference type="Gene3D" id="1.20.80.10">
    <property type="match status" value="1"/>
</dbReference>
<comment type="caution">
    <text evidence="6">The sequence shown here is derived from an EMBL/GenBank/DDBJ whole genome shotgun (WGS) entry which is preliminary data.</text>
</comment>
<dbReference type="PANTHER" id="PTHR23310:SF77">
    <property type="entry name" value="LD25952P"/>
    <property type="match status" value="1"/>
</dbReference>
<gene>
    <name evidence="6" type="ORF">ODALV1_LOCUS13368</name>
</gene>
<reference evidence="6 7" key="1">
    <citation type="submission" date="2024-08" db="EMBL/GenBank/DDBJ databases">
        <authorList>
            <person name="Cucini C."/>
            <person name="Frati F."/>
        </authorList>
    </citation>
    <scope>NUCLEOTIDE SEQUENCE [LARGE SCALE GENOMIC DNA]</scope>
</reference>
<dbReference type="PROSITE" id="PS51228">
    <property type="entry name" value="ACB_2"/>
    <property type="match status" value="1"/>
</dbReference>
<dbReference type="PANTHER" id="PTHR23310">
    <property type="entry name" value="ACYL-COA-BINDING PROTEIN, ACBP"/>
    <property type="match status" value="1"/>
</dbReference>
<feature type="compositionally biased region" description="Low complexity" evidence="2">
    <location>
        <begin position="206"/>
        <end position="221"/>
    </location>
</feature>
<dbReference type="InterPro" id="IPR014352">
    <property type="entry name" value="FERM/acyl-CoA-bd_prot_sf"/>
</dbReference>
<evidence type="ECO:0000256" key="1">
    <source>
        <dbReference type="ARBA" id="ARBA00023121"/>
    </source>
</evidence>
<dbReference type="PRINTS" id="PR00689">
    <property type="entry name" value="ACOABINDINGP"/>
</dbReference>
<protein>
    <recommendedName>
        <fullName evidence="5">ACB domain-containing protein</fullName>
    </recommendedName>
</protein>
<keyword evidence="3" id="KW-1133">Transmembrane helix</keyword>
<feature type="domain" description="ACB" evidence="5">
    <location>
        <begin position="81"/>
        <end position="170"/>
    </location>
</feature>
<dbReference type="InterPro" id="IPR035984">
    <property type="entry name" value="Acyl-CoA-binding_sf"/>
</dbReference>
<keyword evidence="4" id="KW-0732">Signal</keyword>
<dbReference type="SUPFAM" id="SSF47027">
    <property type="entry name" value="Acyl-CoA binding protein"/>
    <property type="match status" value="1"/>
</dbReference>
<name>A0ABP1QS53_9HEXA</name>
<keyword evidence="1" id="KW-0446">Lipid-binding</keyword>
<feature type="transmembrane region" description="Helical" evidence="3">
    <location>
        <begin position="496"/>
        <end position="517"/>
    </location>
</feature>
<evidence type="ECO:0000256" key="4">
    <source>
        <dbReference type="SAM" id="SignalP"/>
    </source>
</evidence>
<sequence length="529" mass="59108">MLTLLFLIHRWFYFNPDPQYSKQAEQIGDSCPNNNNKKSKNAQYTLNQRFLAPGGSFSEKSLAFSYRGITCALQAAVIMSVEEKFQAAVRVIHSLPKDGPFQPSNSAKLKFYGLYKQATDGKNTISKPGFWDVIGRAKWEAWNKLGSLSKEDAMNQYVECLKEIVETMSFNGEVEDFLDSIEPFYEFVNLQGNEMNHIKEKLEEVTSSSSGSSRTNSRGTSAENSKQGSPVKTIENGKDETENDDEGSTSEKAEVIVETSTATYESKSVKNYHAQNGNAYKMTNGDYNDNAIPPPAPIHSYSYQNGSAKHDLMQNEVLTITTPCIPCKEDLERELNGDTGHSKVKFTSSIDTIVSVATSGTESEKYYSGDSEPEIDEKYTTSFATNECYPSTSTAALAAVQMQSAENTSSNKPIISSPVKKSKERISFKGSSNSRNLNPDLVLTQTVERMNRDVDHILARLRILEAAYAASADVAPRSPNQRSKRRILGGLSTQSIAFIVMWPFAVHFLMKLISWWWRRRRNAIRSITQ</sequence>
<keyword evidence="3" id="KW-0472">Membrane</keyword>
<dbReference type="Proteomes" id="UP001642540">
    <property type="component" value="Unassembled WGS sequence"/>
</dbReference>
<organism evidence="6 7">
    <name type="scientific">Orchesella dallaii</name>
    <dbReference type="NCBI Taxonomy" id="48710"/>
    <lineage>
        <taxon>Eukaryota</taxon>
        <taxon>Metazoa</taxon>
        <taxon>Ecdysozoa</taxon>
        <taxon>Arthropoda</taxon>
        <taxon>Hexapoda</taxon>
        <taxon>Collembola</taxon>
        <taxon>Entomobryomorpha</taxon>
        <taxon>Entomobryoidea</taxon>
        <taxon>Orchesellidae</taxon>
        <taxon>Orchesellinae</taxon>
        <taxon>Orchesella</taxon>
    </lineage>
</organism>
<feature type="region of interest" description="Disordered" evidence="2">
    <location>
        <begin position="202"/>
        <end position="257"/>
    </location>
</feature>
<keyword evidence="7" id="KW-1185">Reference proteome</keyword>
<dbReference type="Pfam" id="PF00887">
    <property type="entry name" value="ACBP"/>
    <property type="match status" value="1"/>
</dbReference>
<keyword evidence="3" id="KW-0812">Transmembrane</keyword>
<dbReference type="EMBL" id="CAXLJM020000041">
    <property type="protein sequence ID" value="CAL8109441.1"/>
    <property type="molecule type" value="Genomic_DNA"/>
</dbReference>
<dbReference type="CDD" id="cd00435">
    <property type="entry name" value="ACBP"/>
    <property type="match status" value="1"/>
</dbReference>
<proteinExistence type="predicted"/>
<feature type="signal peptide" evidence="4">
    <location>
        <begin position="1"/>
        <end position="16"/>
    </location>
</feature>
<dbReference type="InterPro" id="IPR000582">
    <property type="entry name" value="Acyl-CoA-binding_protein"/>
</dbReference>
<evidence type="ECO:0000313" key="6">
    <source>
        <dbReference type="EMBL" id="CAL8109441.1"/>
    </source>
</evidence>